<organism evidence="1 2">
    <name type="scientific">Tardiphaga robiniae</name>
    <dbReference type="NCBI Taxonomy" id="943830"/>
    <lineage>
        <taxon>Bacteria</taxon>
        <taxon>Pseudomonadati</taxon>
        <taxon>Pseudomonadota</taxon>
        <taxon>Alphaproteobacteria</taxon>
        <taxon>Hyphomicrobiales</taxon>
        <taxon>Nitrobacteraceae</taxon>
        <taxon>Tardiphaga</taxon>
    </lineage>
</organism>
<name>A0A7G6TWZ1_9BRAD</name>
<accession>A0A7G6TWZ1</accession>
<evidence type="ECO:0000313" key="2">
    <source>
        <dbReference type="Proteomes" id="UP000515291"/>
    </source>
</evidence>
<dbReference type="Proteomes" id="UP000515291">
    <property type="component" value="Chromosome"/>
</dbReference>
<gene>
    <name evidence="1" type="ORF">HB776_08500</name>
</gene>
<dbReference type="RefSeq" id="WP_184516838.1">
    <property type="nucleotide sequence ID" value="NZ_CP050292.1"/>
</dbReference>
<reference evidence="2" key="1">
    <citation type="journal article" date="2020" name="Mol. Plant Microbe">
        <title>Rhizobial microsymbionts of the narrowly endemic Oxytropis species growing in Kamchatka are characterized by significant genetic diversity and possess a set of genes that are associated with T3SS and T6SS secretion systems and can affect the development of symbiosis.</title>
        <authorList>
            <person name="Safronova V."/>
            <person name="Guro P."/>
            <person name="Sazanova A."/>
            <person name="Kuznetsova I."/>
            <person name="Belimov A."/>
            <person name="Yakubov V."/>
            <person name="Chirak E."/>
            <person name="Afonin A."/>
            <person name="Gogolev Y."/>
            <person name="Andronov E."/>
            <person name="Tikhonovich I."/>
        </authorList>
    </citation>
    <scope>NUCLEOTIDE SEQUENCE [LARGE SCALE GENOMIC DNA]</scope>
    <source>
        <strain evidence="2">581</strain>
    </source>
</reference>
<dbReference type="KEGG" id="trb:HB776_08500"/>
<sequence>MGALATVAAGASLRRSAILDIVARLQLVMLWIMLHDWPAAAYGQILLDRQREVLSDLVTNSTFSWPNKF</sequence>
<evidence type="ECO:0000313" key="1">
    <source>
        <dbReference type="EMBL" id="QND71273.1"/>
    </source>
</evidence>
<protein>
    <submittedName>
        <fullName evidence="1">Uncharacterized protein</fullName>
    </submittedName>
</protein>
<dbReference type="EMBL" id="CP050292">
    <property type="protein sequence ID" value="QND71273.1"/>
    <property type="molecule type" value="Genomic_DNA"/>
</dbReference>
<proteinExistence type="predicted"/>
<dbReference type="AlphaFoldDB" id="A0A7G6TWZ1"/>